<name>A0A645FQ16_9ZZZZ</name>
<dbReference type="AlphaFoldDB" id="A0A645FQ16"/>
<accession>A0A645FQ16</accession>
<protein>
    <submittedName>
        <fullName evidence="1">Uncharacterized protein</fullName>
    </submittedName>
</protein>
<reference evidence="1" key="1">
    <citation type="submission" date="2019-08" db="EMBL/GenBank/DDBJ databases">
        <authorList>
            <person name="Kucharzyk K."/>
            <person name="Murdoch R.W."/>
            <person name="Higgins S."/>
            <person name="Loffler F."/>
        </authorList>
    </citation>
    <scope>NUCLEOTIDE SEQUENCE</scope>
</reference>
<evidence type="ECO:0000313" key="1">
    <source>
        <dbReference type="EMBL" id="MPN15459.1"/>
    </source>
</evidence>
<organism evidence="1">
    <name type="scientific">bioreactor metagenome</name>
    <dbReference type="NCBI Taxonomy" id="1076179"/>
    <lineage>
        <taxon>unclassified sequences</taxon>
        <taxon>metagenomes</taxon>
        <taxon>ecological metagenomes</taxon>
    </lineage>
</organism>
<dbReference type="EMBL" id="VSSQ01062235">
    <property type="protein sequence ID" value="MPN15459.1"/>
    <property type="molecule type" value="Genomic_DNA"/>
</dbReference>
<proteinExistence type="predicted"/>
<gene>
    <name evidence="1" type="ORF">SDC9_162793</name>
</gene>
<comment type="caution">
    <text evidence="1">The sequence shown here is derived from an EMBL/GenBank/DDBJ whole genome shotgun (WGS) entry which is preliminary data.</text>
</comment>
<sequence length="35" mass="3599">MNGSEVTARTAGTESIANTMSVNSKANMARKIGVT</sequence>